<feature type="compositionally biased region" description="Basic and acidic residues" evidence="1">
    <location>
        <begin position="178"/>
        <end position="209"/>
    </location>
</feature>
<gene>
    <name evidence="2" type="ORF">AVDCRST_MAG48-1204</name>
</gene>
<feature type="compositionally biased region" description="Low complexity" evidence="1">
    <location>
        <begin position="1"/>
        <end position="21"/>
    </location>
</feature>
<sequence length="338" mass="37181">GFWCGAADQPAGATDGAAGAAERGPRLRLPVDVRQPPAVAGALRHLQPDPRPDAPDQGRPDGHQPGDARLDGHGVAVRHAQRDVRQPDGLRHRPRGLRRPGDERQAGDAPGGPRGDARHPRARELPAGRLQGDDAAVPLGADVVAGGLGRGVRSVGPQGGGRGGRRLHPPAGRRRHRRLDDRERPDRGQQRRSGPDDDHLLRRRPDVRRGRPGPPARAVPVVRRDGRQPRRRHRRQVRRVRGRAAGAHRLHPRPPGLRLQRARPGGEHPHVVRARRDRRPLLPARPRGGPHRQARAAQGHRLRPVRRIPPARQQGGDPPGLRRDGHARPPRPRDRPHL</sequence>
<name>A0A6J4K9N9_9ACTN</name>
<proteinExistence type="predicted"/>
<feature type="non-terminal residue" evidence="2">
    <location>
        <position position="338"/>
    </location>
</feature>
<organism evidence="2">
    <name type="scientific">uncultured Friedmanniella sp</name>
    <dbReference type="NCBI Taxonomy" id="335381"/>
    <lineage>
        <taxon>Bacteria</taxon>
        <taxon>Bacillati</taxon>
        <taxon>Actinomycetota</taxon>
        <taxon>Actinomycetes</taxon>
        <taxon>Propionibacteriales</taxon>
        <taxon>Nocardioidaceae</taxon>
        <taxon>Friedmanniella</taxon>
        <taxon>environmental samples</taxon>
    </lineage>
</organism>
<accession>A0A6J4K9N9</accession>
<protein>
    <submittedName>
        <fullName evidence="2">N5,N10-methylenetetrahydromethanopterin reductase-related protein, SCO6416-type</fullName>
    </submittedName>
</protein>
<dbReference type="AlphaFoldDB" id="A0A6J4K9N9"/>
<feature type="region of interest" description="Disordered" evidence="1">
    <location>
        <begin position="1"/>
        <end position="338"/>
    </location>
</feature>
<reference evidence="2" key="1">
    <citation type="submission" date="2020-02" db="EMBL/GenBank/DDBJ databases">
        <authorList>
            <person name="Meier V. D."/>
        </authorList>
    </citation>
    <scope>NUCLEOTIDE SEQUENCE</scope>
    <source>
        <strain evidence="2">AVDCRST_MAG48</strain>
    </source>
</reference>
<feature type="non-terminal residue" evidence="2">
    <location>
        <position position="1"/>
    </location>
</feature>
<feature type="compositionally biased region" description="Basic and acidic residues" evidence="1">
    <location>
        <begin position="80"/>
        <end position="91"/>
    </location>
</feature>
<evidence type="ECO:0000313" key="2">
    <source>
        <dbReference type="EMBL" id="CAA9299486.1"/>
    </source>
</evidence>
<feature type="compositionally biased region" description="Basic residues" evidence="1">
    <location>
        <begin position="288"/>
        <end position="306"/>
    </location>
</feature>
<feature type="compositionally biased region" description="Basic residues" evidence="1">
    <location>
        <begin position="163"/>
        <end position="177"/>
    </location>
</feature>
<feature type="compositionally biased region" description="Basic and acidic residues" evidence="1">
    <location>
        <begin position="115"/>
        <end position="126"/>
    </location>
</feature>
<dbReference type="EMBL" id="CADCTS010000174">
    <property type="protein sequence ID" value="CAA9299486.1"/>
    <property type="molecule type" value="Genomic_DNA"/>
</dbReference>
<feature type="compositionally biased region" description="Basic and acidic residues" evidence="1">
    <location>
        <begin position="320"/>
        <end position="338"/>
    </location>
</feature>
<evidence type="ECO:0000256" key="1">
    <source>
        <dbReference type="SAM" id="MobiDB-lite"/>
    </source>
</evidence>
<feature type="compositionally biased region" description="Basic residues" evidence="1">
    <location>
        <begin position="229"/>
        <end position="252"/>
    </location>
</feature>
<feature type="compositionally biased region" description="Basic and acidic residues" evidence="1">
    <location>
        <begin position="46"/>
        <end position="72"/>
    </location>
</feature>